<dbReference type="InterPro" id="IPR004323">
    <property type="entry name" value="Ion_tolerance_CutA"/>
</dbReference>
<evidence type="ECO:0000313" key="2">
    <source>
        <dbReference type="EMBL" id="SVD04077.1"/>
    </source>
</evidence>
<evidence type="ECO:0000256" key="1">
    <source>
        <dbReference type="ARBA" id="ARBA00010169"/>
    </source>
</evidence>
<dbReference type="Pfam" id="PF03091">
    <property type="entry name" value="CutA1"/>
    <property type="match status" value="1"/>
</dbReference>
<dbReference type="PANTHER" id="PTHR23419:SF8">
    <property type="entry name" value="FI09726P"/>
    <property type="match status" value="1"/>
</dbReference>
<comment type="similarity">
    <text evidence="1">Belongs to the CutA family.</text>
</comment>
<sequence>MKTSVEIIFVTFDSEPEAVEVVRNLVEEGLVACASVIPKIRSIYHWNGRVEDQEEVMVMLKTRDSLSSSVITSLVDAHSYDNPEVLKIAVDGGSESYLDWIRGATQ</sequence>
<evidence type="ECO:0008006" key="3">
    <source>
        <dbReference type="Google" id="ProtNLM"/>
    </source>
</evidence>
<dbReference type="InterPro" id="IPR015867">
    <property type="entry name" value="N-reg_PII/ATP_PRibTrfase_C"/>
</dbReference>
<dbReference type="SUPFAM" id="SSF54913">
    <property type="entry name" value="GlnB-like"/>
    <property type="match status" value="1"/>
</dbReference>
<dbReference type="GO" id="GO:0005507">
    <property type="term" value="F:copper ion binding"/>
    <property type="evidence" value="ECO:0007669"/>
    <property type="project" value="TreeGrafter"/>
</dbReference>
<gene>
    <name evidence="2" type="ORF">METZ01_LOCUS356931</name>
</gene>
<dbReference type="PANTHER" id="PTHR23419">
    <property type="entry name" value="DIVALENT CATION TOLERANCE CUTA-RELATED"/>
    <property type="match status" value="1"/>
</dbReference>
<dbReference type="GO" id="GO:0010038">
    <property type="term" value="P:response to metal ion"/>
    <property type="evidence" value="ECO:0007669"/>
    <property type="project" value="InterPro"/>
</dbReference>
<protein>
    <recommendedName>
        <fullName evidence="3">Divalent-cation tolerance protein CutA</fullName>
    </recommendedName>
</protein>
<reference evidence="2" key="1">
    <citation type="submission" date="2018-05" db="EMBL/GenBank/DDBJ databases">
        <authorList>
            <person name="Lanie J.A."/>
            <person name="Ng W.-L."/>
            <person name="Kazmierczak K.M."/>
            <person name="Andrzejewski T.M."/>
            <person name="Davidsen T.M."/>
            <person name="Wayne K.J."/>
            <person name="Tettelin H."/>
            <person name="Glass J.I."/>
            <person name="Rusch D."/>
            <person name="Podicherti R."/>
            <person name="Tsui H.-C.T."/>
            <person name="Winkler M.E."/>
        </authorList>
    </citation>
    <scope>NUCLEOTIDE SEQUENCE</scope>
</reference>
<proteinExistence type="inferred from homology"/>
<dbReference type="AlphaFoldDB" id="A0A382S4C1"/>
<dbReference type="InterPro" id="IPR011322">
    <property type="entry name" value="N-reg_PII-like_a/b"/>
</dbReference>
<organism evidence="2">
    <name type="scientific">marine metagenome</name>
    <dbReference type="NCBI Taxonomy" id="408172"/>
    <lineage>
        <taxon>unclassified sequences</taxon>
        <taxon>metagenomes</taxon>
        <taxon>ecological metagenomes</taxon>
    </lineage>
</organism>
<name>A0A382S4C1_9ZZZZ</name>
<dbReference type="Gene3D" id="3.30.70.120">
    <property type="match status" value="1"/>
</dbReference>
<dbReference type="EMBL" id="UINC01125917">
    <property type="protein sequence ID" value="SVD04077.1"/>
    <property type="molecule type" value="Genomic_DNA"/>
</dbReference>
<accession>A0A382S4C1</accession>